<dbReference type="PROSITE" id="PS51294">
    <property type="entry name" value="HTH_MYB"/>
    <property type="match status" value="2"/>
</dbReference>
<evidence type="ECO:0000256" key="2">
    <source>
        <dbReference type="ARBA" id="ARBA00022737"/>
    </source>
</evidence>
<dbReference type="InterPro" id="IPR001005">
    <property type="entry name" value="SANT/Myb"/>
</dbReference>
<comment type="subcellular location">
    <subcellularLocation>
        <location evidence="1">Nucleus</location>
    </subcellularLocation>
</comment>
<evidence type="ECO:0000313" key="11">
    <source>
        <dbReference type="Proteomes" id="UP000288805"/>
    </source>
</evidence>
<dbReference type="AlphaFoldDB" id="A0A438CBL7"/>
<dbReference type="Proteomes" id="UP000288805">
    <property type="component" value="Unassembled WGS sequence"/>
</dbReference>
<dbReference type="FunFam" id="1.10.10.60:FF:000218">
    <property type="entry name" value="Myb transcription factor"/>
    <property type="match status" value="1"/>
</dbReference>
<proteinExistence type="predicted"/>
<dbReference type="GO" id="GO:0003677">
    <property type="term" value="F:DNA binding"/>
    <property type="evidence" value="ECO:0007669"/>
    <property type="project" value="UniProtKB-KW"/>
</dbReference>
<dbReference type="CDD" id="cd00167">
    <property type="entry name" value="SANT"/>
    <property type="match status" value="2"/>
</dbReference>
<evidence type="ECO:0000256" key="4">
    <source>
        <dbReference type="ARBA" id="ARBA00023125"/>
    </source>
</evidence>
<evidence type="ECO:0000256" key="3">
    <source>
        <dbReference type="ARBA" id="ARBA00023015"/>
    </source>
</evidence>
<comment type="caution">
    <text evidence="10">The sequence shown here is derived from an EMBL/GenBank/DDBJ whole genome shotgun (WGS) entry which is preliminary data.</text>
</comment>
<dbReference type="Gene3D" id="1.10.10.60">
    <property type="entry name" value="Homeodomain-like"/>
    <property type="match status" value="2"/>
</dbReference>
<keyword evidence="2" id="KW-0677">Repeat</keyword>
<evidence type="ECO:0000259" key="9">
    <source>
        <dbReference type="PROSITE" id="PS51294"/>
    </source>
</evidence>
<dbReference type="InterPro" id="IPR015495">
    <property type="entry name" value="Myb_TF_plants"/>
</dbReference>
<protein>
    <submittedName>
        <fullName evidence="10">Transcription factor MYB113</fullName>
    </submittedName>
</protein>
<evidence type="ECO:0000256" key="5">
    <source>
        <dbReference type="ARBA" id="ARBA00023159"/>
    </source>
</evidence>
<gene>
    <name evidence="10" type="primary">MYB113_5</name>
    <name evidence="10" type="ORF">CK203_116940</name>
</gene>
<sequence length="263" mass="30230">MLLLVRVDYRLRTTKLFMDGPSGVRKGAWTREEDVLLRTCIEKYGEGKWHQVPFRSGLNRCRKSCRLRWLNYLRPDIKRGKFTTDEVDLIIRLHKLLGNRQAPWALIAGRLPGRTSNDVKNYWNTHLSKKFFGKAVKDVADKTAKVTVIKPRPRTFNKNLSYLKGKAAKESDVQSADHTLSKPYSTPPLSEDGISWLDSLFSGKEGHKESTCFRDGSGKESISSFWDEEISPATKVGKTFVEENESDWNHFSFDMDLWDLLNA</sequence>
<dbReference type="PROSITE" id="PS50090">
    <property type="entry name" value="MYB_LIKE"/>
    <property type="match status" value="2"/>
</dbReference>
<dbReference type="SUPFAM" id="SSF46689">
    <property type="entry name" value="Homeodomain-like"/>
    <property type="match status" value="1"/>
</dbReference>
<keyword evidence="3" id="KW-0805">Transcription regulation</keyword>
<dbReference type="Pfam" id="PF00249">
    <property type="entry name" value="Myb_DNA-binding"/>
    <property type="match status" value="2"/>
</dbReference>
<dbReference type="SMART" id="SM00717">
    <property type="entry name" value="SANT"/>
    <property type="match status" value="2"/>
</dbReference>
<keyword evidence="5" id="KW-0010">Activator</keyword>
<evidence type="ECO:0000256" key="6">
    <source>
        <dbReference type="ARBA" id="ARBA00023163"/>
    </source>
</evidence>
<feature type="domain" description="Myb-like" evidence="8">
    <location>
        <begin position="74"/>
        <end position="127"/>
    </location>
</feature>
<keyword evidence="6" id="KW-0804">Transcription</keyword>
<evidence type="ECO:0000256" key="7">
    <source>
        <dbReference type="ARBA" id="ARBA00023242"/>
    </source>
</evidence>
<evidence type="ECO:0000256" key="1">
    <source>
        <dbReference type="ARBA" id="ARBA00004123"/>
    </source>
</evidence>
<dbReference type="GO" id="GO:0080090">
    <property type="term" value="P:regulation of primary metabolic process"/>
    <property type="evidence" value="ECO:0007669"/>
    <property type="project" value="UniProtKB-ARBA"/>
</dbReference>
<keyword evidence="4" id="KW-0238">DNA-binding</keyword>
<dbReference type="InterPro" id="IPR009057">
    <property type="entry name" value="Homeodomain-like_sf"/>
</dbReference>
<dbReference type="GO" id="GO:0005634">
    <property type="term" value="C:nucleus"/>
    <property type="evidence" value="ECO:0007669"/>
    <property type="project" value="UniProtKB-SubCell"/>
</dbReference>
<feature type="domain" description="Myb-like" evidence="8">
    <location>
        <begin position="21"/>
        <end position="73"/>
    </location>
</feature>
<keyword evidence="7" id="KW-0539">Nucleus</keyword>
<dbReference type="InterPro" id="IPR017930">
    <property type="entry name" value="Myb_dom"/>
</dbReference>
<dbReference type="PANTHER" id="PTHR47999:SF121">
    <property type="entry name" value="MYB TRANSCRIPTION FACTOR"/>
    <property type="match status" value="1"/>
</dbReference>
<name>A0A438CBL7_VITVI</name>
<feature type="domain" description="HTH myb-type" evidence="9">
    <location>
        <begin position="74"/>
        <end position="131"/>
    </location>
</feature>
<accession>A0A438CBL7</accession>
<evidence type="ECO:0000259" key="8">
    <source>
        <dbReference type="PROSITE" id="PS50090"/>
    </source>
</evidence>
<dbReference type="PANTHER" id="PTHR47999">
    <property type="entry name" value="TRANSCRIPTION FACTOR MYB8-RELATED-RELATED"/>
    <property type="match status" value="1"/>
</dbReference>
<evidence type="ECO:0000313" key="10">
    <source>
        <dbReference type="EMBL" id="RVW20306.1"/>
    </source>
</evidence>
<feature type="domain" description="HTH myb-type" evidence="9">
    <location>
        <begin position="24"/>
        <end position="73"/>
    </location>
</feature>
<reference evidence="10 11" key="1">
    <citation type="journal article" date="2018" name="PLoS Genet.">
        <title>Population sequencing reveals clonal diversity and ancestral inbreeding in the grapevine cultivar Chardonnay.</title>
        <authorList>
            <person name="Roach M.J."/>
            <person name="Johnson D.L."/>
            <person name="Bohlmann J."/>
            <person name="van Vuuren H.J."/>
            <person name="Jones S.J."/>
            <person name="Pretorius I.S."/>
            <person name="Schmidt S.A."/>
            <person name="Borneman A.R."/>
        </authorList>
    </citation>
    <scope>NUCLEOTIDE SEQUENCE [LARGE SCALE GENOMIC DNA]</scope>
    <source>
        <strain evidence="11">cv. Chardonnay</strain>
        <tissue evidence="10">Leaf</tissue>
    </source>
</reference>
<dbReference type="EMBL" id="QGNW01002378">
    <property type="protein sequence ID" value="RVW20306.1"/>
    <property type="molecule type" value="Genomic_DNA"/>
</dbReference>
<organism evidence="10 11">
    <name type="scientific">Vitis vinifera</name>
    <name type="common">Grape</name>
    <dbReference type="NCBI Taxonomy" id="29760"/>
    <lineage>
        <taxon>Eukaryota</taxon>
        <taxon>Viridiplantae</taxon>
        <taxon>Streptophyta</taxon>
        <taxon>Embryophyta</taxon>
        <taxon>Tracheophyta</taxon>
        <taxon>Spermatophyta</taxon>
        <taxon>Magnoliopsida</taxon>
        <taxon>eudicotyledons</taxon>
        <taxon>Gunneridae</taxon>
        <taxon>Pentapetalae</taxon>
        <taxon>rosids</taxon>
        <taxon>Vitales</taxon>
        <taxon>Vitaceae</taxon>
        <taxon>Viteae</taxon>
        <taxon>Vitis</taxon>
    </lineage>
</organism>